<sequence>MASWRDRLKSLRERVFGRAEVPPSSSEPDVSAASDDEQPGNTASPALAQAAPAAAEKAPASRARAHTGKAPATAKTQGKRATVASNDAAPRSAPKARPLAINLGIDFGTSFTKVCFRDLGSEVSGTVAAGKAGKEALVPSIVAIGSDGRLFLGDSVSGKQPAVIVPYLKMRLAGGPIGERLPEFDGIDLNEAESVRALAAWFLASVIHRSQRWLAVHEADRLKNRLAVWSANVGVPVEHYDSQALATFEEVLGVAWLWVKEDRVPKTFQQALSSYGVTQPRLVAEVTDFHAVPEIAAAVQSFVMSREAVPGIYVYFDVGGGTVDGVAFNYLNFRGERRINFYSGKVEPLGVSAIGTALSKGTSAEIDAATLEGLLKTCAPSALAEFVQRIRKLVGHVVMTARLKDGRNWQEDAFQSTDYERKFIGKLSASRMRPLIVFMGGGGSKSEWYKSSIESTYKAFQHNNAGVPPYKLVEVPRPKDFIVPKGGADEFIRFAISYGLSFPFGEGPDIGLPSQFGEAQKPRQWTPPSAVDYADSKDAYC</sequence>
<feature type="compositionally biased region" description="Basic and acidic residues" evidence="1">
    <location>
        <begin position="1"/>
        <end position="17"/>
    </location>
</feature>
<dbReference type="InterPro" id="IPR043129">
    <property type="entry name" value="ATPase_NBD"/>
</dbReference>
<dbReference type="AlphaFoldDB" id="A0A2J0YUT0"/>
<evidence type="ECO:0000313" key="2">
    <source>
        <dbReference type="EMBL" id="PJR10681.1"/>
    </source>
</evidence>
<feature type="region of interest" description="Disordered" evidence="1">
    <location>
        <begin position="1"/>
        <end position="94"/>
    </location>
</feature>
<accession>A0A2J0YUT0</accession>
<protein>
    <recommendedName>
        <fullName evidence="4">Hsp70 family protein</fullName>
    </recommendedName>
</protein>
<dbReference type="Gene3D" id="3.30.420.40">
    <property type="match status" value="2"/>
</dbReference>
<proteinExistence type="predicted"/>
<gene>
    <name evidence="2" type="ORF">CEJ86_28925</name>
</gene>
<feature type="region of interest" description="Disordered" evidence="1">
    <location>
        <begin position="513"/>
        <end position="541"/>
    </location>
</feature>
<comment type="caution">
    <text evidence="2">The sequence shown here is derived from an EMBL/GenBank/DDBJ whole genome shotgun (WGS) entry which is preliminary data.</text>
</comment>
<dbReference type="Proteomes" id="UP000231987">
    <property type="component" value="Unassembled WGS sequence"/>
</dbReference>
<evidence type="ECO:0008006" key="4">
    <source>
        <dbReference type="Google" id="ProtNLM"/>
    </source>
</evidence>
<dbReference type="SUPFAM" id="SSF53067">
    <property type="entry name" value="Actin-like ATPase domain"/>
    <property type="match status" value="1"/>
</dbReference>
<evidence type="ECO:0000313" key="3">
    <source>
        <dbReference type="Proteomes" id="UP000231987"/>
    </source>
</evidence>
<name>A0A2J0YUT0_RHIML</name>
<reference evidence="2 3" key="1">
    <citation type="submission" date="2017-06" db="EMBL/GenBank/DDBJ databases">
        <title>Ensifer strains isolated from leguminous trees and herbs display diverse denitrification phenotypes with some acting as strong N2O sinks.</title>
        <authorList>
            <person name="Woliy K."/>
            <person name="Mania D."/>
            <person name="Bakken L.R."/>
            <person name="Frostegard A."/>
        </authorList>
    </citation>
    <scope>NUCLEOTIDE SEQUENCE [LARGE SCALE GENOMIC DNA]</scope>
    <source>
        <strain evidence="2 3">AC50a</strain>
    </source>
</reference>
<feature type="compositionally biased region" description="Low complexity" evidence="1">
    <location>
        <begin position="19"/>
        <end position="33"/>
    </location>
</feature>
<feature type="compositionally biased region" description="Low complexity" evidence="1">
    <location>
        <begin position="43"/>
        <end position="62"/>
    </location>
</feature>
<organism evidence="2 3">
    <name type="scientific">Rhizobium meliloti</name>
    <name type="common">Ensifer meliloti</name>
    <name type="synonym">Sinorhizobium meliloti</name>
    <dbReference type="NCBI Taxonomy" id="382"/>
    <lineage>
        <taxon>Bacteria</taxon>
        <taxon>Pseudomonadati</taxon>
        <taxon>Pseudomonadota</taxon>
        <taxon>Alphaproteobacteria</taxon>
        <taxon>Hyphomicrobiales</taxon>
        <taxon>Rhizobiaceae</taxon>
        <taxon>Sinorhizobium/Ensifer group</taxon>
        <taxon>Sinorhizobium</taxon>
    </lineage>
</organism>
<dbReference type="EMBL" id="NJGD01000022">
    <property type="protein sequence ID" value="PJR10681.1"/>
    <property type="molecule type" value="Genomic_DNA"/>
</dbReference>
<evidence type="ECO:0000256" key="1">
    <source>
        <dbReference type="SAM" id="MobiDB-lite"/>
    </source>
</evidence>